<dbReference type="GO" id="GO:0046677">
    <property type="term" value="P:response to antibiotic"/>
    <property type="evidence" value="ECO:0007669"/>
    <property type="project" value="UniProtKB-KW"/>
</dbReference>
<keyword evidence="2 4" id="KW-0808">Transferase</keyword>
<dbReference type="RefSeq" id="WP_046523231.1">
    <property type="nucleotide sequence ID" value="NZ_LAYY01000007.1"/>
</dbReference>
<dbReference type="AlphaFoldDB" id="A0A0M2SVE8"/>
<dbReference type="PATRIC" id="fig|1408103.3.peg.1808"/>
<dbReference type="PANTHER" id="PTHR11104">
    <property type="entry name" value="AMINOGLYCOSIDE N3-ACETYLTRANSFERASE"/>
    <property type="match status" value="1"/>
</dbReference>
<dbReference type="EC" id="2.3.1.-" evidence="4"/>
<dbReference type="GO" id="GO:0046353">
    <property type="term" value="F:aminoglycoside 3-N-acetyltransferase activity"/>
    <property type="evidence" value="ECO:0007669"/>
    <property type="project" value="UniProtKB-EC"/>
</dbReference>
<comment type="caution">
    <text evidence="5">The sequence shown here is derived from an EMBL/GenBank/DDBJ whole genome shotgun (WGS) entry which is preliminary data.</text>
</comment>
<reference evidence="5 6" key="1">
    <citation type="submission" date="2015-04" db="EMBL/GenBank/DDBJ databases">
        <title>Taxonomic description and genome sequence of Bacillus campisalis sp. nov., a novel member of the genus Bacillus isolated from solar saltern.</title>
        <authorList>
            <person name="Mathan Kumar R."/>
            <person name="Kaur G."/>
            <person name="Kumar A."/>
            <person name="Singh N.K."/>
            <person name="Kaur N."/>
            <person name="Kumar N."/>
            <person name="Mayilraj S."/>
        </authorList>
    </citation>
    <scope>NUCLEOTIDE SEQUENCE [LARGE SCALE GENOMIC DNA]</scope>
    <source>
        <strain evidence="5 6">SA2-6</strain>
    </source>
</reference>
<comment type="catalytic activity">
    <reaction evidence="4">
        <text>a 2-deoxystreptamine antibiotic + acetyl-CoA = an N(3)-acetyl-2-deoxystreptamine antibiotic + CoA + H(+)</text>
        <dbReference type="Rhea" id="RHEA:12665"/>
        <dbReference type="ChEBI" id="CHEBI:15378"/>
        <dbReference type="ChEBI" id="CHEBI:57287"/>
        <dbReference type="ChEBI" id="CHEBI:57288"/>
        <dbReference type="ChEBI" id="CHEBI:57921"/>
        <dbReference type="ChEBI" id="CHEBI:77452"/>
        <dbReference type="EC" id="2.3.1.81"/>
    </reaction>
</comment>
<comment type="similarity">
    <text evidence="1 4">Belongs to the antibiotic N-acetyltransferase family.</text>
</comment>
<evidence type="ECO:0000313" key="6">
    <source>
        <dbReference type="Proteomes" id="UP000034166"/>
    </source>
</evidence>
<keyword evidence="6" id="KW-1185">Reference proteome</keyword>
<dbReference type="Pfam" id="PF02522">
    <property type="entry name" value="Antibiotic_NAT"/>
    <property type="match status" value="1"/>
</dbReference>
<dbReference type="Proteomes" id="UP000034166">
    <property type="component" value="Unassembled WGS sequence"/>
</dbReference>
<evidence type="ECO:0000256" key="2">
    <source>
        <dbReference type="ARBA" id="ARBA00022679"/>
    </source>
</evidence>
<dbReference type="PANTHER" id="PTHR11104:SF0">
    <property type="entry name" value="SPBETA PROPHAGE-DERIVED AMINOGLYCOSIDE N(3')-ACETYLTRANSFERASE-LIKE PROTEIN YOKD"/>
    <property type="match status" value="1"/>
</dbReference>
<proteinExistence type="inferred from homology"/>
<accession>A0A0M2SVE8</accession>
<keyword evidence="3 4" id="KW-0012">Acyltransferase</keyword>
<evidence type="ECO:0000313" key="5">
    <source>
        <dbReference type="EMBL" id="KKK38539.1"/>
    </source>
</evidence>
<dbReference type="InterPro" id="IPR003679">
    <property type="entry name" value="Amioglycoside_AcTrfase"/>
</dbReference>
<keyword evidence="4" id="KW-0046">Antibiotic resistance</keyword>
<organism evidence="5 6">
    <name type="scientific">Mesobacillus campisalis</name>
    <dbReference type="NCBI Taxonomy" id="1408103"/>
    <lineage>
        <taxon>Bacteria</taxon>
        <taxon>Bacillati</taxon>
        <taxon>Bacillota</taxon>
        <taxon>Bacilli</taxon>
        <taxon>Bacillales</taxon>
        <taxon>Bacillaceae</taxon>
        <taxon>Mesobacillus</taxon>
    </lineage>
</organism>
<sequence>MRELQHILNTHQFQSKATLMEQLGRLGIKAGDHIMVHASMKAMGWVAGGPQAIVEALIESVTQEGTVVMPAQSADNSEPSYWMMPPVPEEWHAPIRKEWPAFDPHLTPLRGMGKIAECFHRHPATIRSMHPAHSFMAWGRYAAEWMKVHPLEDSFGKGSPLGKMMKTNVKIMLIGVDFDVCTALHYAESVQETKTTSPQGAAILADGVRRWETYECMDMDSDIFPEIVKSFTGEIQKGKLGQADTKITLMRPLVEFAVDWLKIQNAQKK</sequence>
<evidence type="ECO:0000256" key="1">
    <source>
        <dbReference type="ARBA" id="ARBA00006383"/>
    </source>
</evidence>
<evidence type="ECO:0000256" key="4">
    <source>
        <dbReference type="RuleBase" id="RU365031"/>
    </source>
</evidence>
<evidence type="ECO:0000256" key="3">
    <source>
        <dbReference type="ARBA" id="ARBA00023315"/>
    </source>
</evidence>
<protein>
    <recommendedName>
        <fullName evidence="4">Aminoglycoside N(3)-acetyltransferase</fullName>
        <ecNumber evidence="4">2.3.1.-</ecNumber>
    </recommendedName>
</protein>
<dbReference type="OrthoDB" id="7330654at2"/>
<dbReference type="SUPFAM" id="SSF110710">
    <property type="entry name" value="TTHA0583/YokD-like"/>
    <property type="match status" value="1"/>
</dbReference>
<dbReference type="EMBL" id="LAYY01000007">
    <property type="protein sequence ID" value="KKK38539.1"/>
    <property type="molecule type" value="Genomic_DNA"/>
</dbReference>
<gene>
    <name evidence="5" type="ORF">WQ57_08025</name>
</gene>
<name>A0A0M2SVE8_9BACI</name>
<dbReference type="InterPro" id="IPR028345">
    <property type="entry name" value="Antibiotic_NAT-like"/>
</dbReference>